<evidence type="ECO:0000313" key="1">
    <source>
        <dbReference type="EMBL" id="AVO21608.1"/>
    </source>
</evidence>
<protein>
    <submittedName>
        <fullName evidence="1">Terminase large subunit</fullName>
    </submittedName>
</protein>
<dbReference type="Gene3D" id="3.40.50.300">
    <property type="entry name" value="P-loop containing nucleotide triphosphate hydrolases"/>
    <property type="match status" value="1"/>
</dbReference>
<reference evidence="2" key="1">
    <citation type="submission" date="2018-02" db="EMBL/GenBank/DDBJ databases">
        <authorList>
            <person name="Cohen D.B."/>
            <person name="Kent A.D."/>
        </authorList>
    </citation>
    <scope>NUCLEOTIDE SEQUENCE [LARGE SCALE GENOMIC DNA]</scope>
</reference>
<organism evidence="1 2">
    <name type="scientific">Mycobacterium phage MooMoo</name>
    <dbReference type="NCBI Taxonomy" id="2108127"/>
    <lineage>
        <taxon>Viruses</taxon>
        <taxon>Duplodnaviria</taxon>
        <taxon>Heunggongvirae</taxon>
        <taxon>Uroviricota</taxon>
        <taxon>Caudoviricetes</taxon>
        <taxon>Gracegardnervirinae</taxon>
        <taxon>Moomoovirus</taxon>
        <taxon>Moomoovirus moomoo</taxon>
    </lineage>
</organism>
<dbReference type="InterPro" id="IPR027417">
    <property type="entry name" value="P-loop_NTPase"/>
</dbReference>
<dbReference type="GeneID" id="60335188"/>
<dbReference type="EMBL" id="MH001449">
    <property type="protein sequence ID" value="AVO21608.1"/>
    <property type="molecule type" value="Genomic_DNA"/>
</dbReference>
<sequence length="482" mass="52379">MQAKTKPGTKKLSEVAKFLARPSGIVATEWPSVEETCRTKLGVQFDEWQKGCGRLILAKRANGKLAATIGGSCMSFPRQVGKTYLLAGTIFALCINRPGLLVIWTAHHLKTSGETFLAMQAFAQRKRVEPYIDQVYTGSGDEEVRFHNGSRILFGARERGFGRGIPGVDVLIFDEAQILSDKALENMLATMNTSQFGLHLYIGTPPKPEDNSEAFNRMRTEALEAIKTNDGLTEDLVWIECGAAEGADPNSRAVYAVANPSFPHRTPIESILRLRKKLTKDGFMREGLGVWDPAALKVFSEDAWVALKDPSVPPPHRVALVIAVSQDRKWASIAAAGQVDDGRTLVMCFSMSGLGGVAEKVVELQAARDIAVVKLAGAQSKALKPDLTTAGVEFEQIPATDLGGACTAFQEAVKKGPNVPGALVHLGQGELDTAVKNAQTRFSGESEQWDRRDPKVDDSPLVACSAAYYEWTLLEDPMPAFY</sequence>
<accession>A0A2P1JR29</accession>
<keyword evidence="2" id="KW-1185">Reference proteome</keyword>
<dbReference type="Pfam" id="PF03237">
    <property type="entry name" value="Terminase_6N"/>
    <property type="match status" value="1"/>
</dbReference>
<name>A0A2P1JR29_9CAUD</name>
<dbReference type="SUPFAM" id="SSF52540">
    <property type="entry name" value="P-loop containing nucleoside triphosphate hydrolases"/>
    <property type="match status" value="1"/>
</dbReference>
<dbReference type="RefSeq" id="YP_009963603.1">
    <property type="nucleotide sequence ID" value="NC_051721.1"/>
</dbReference>
<proteinExistence type="predicted"/>
<dbReference type="Proteomes" id="UP000241634">
    <property type="component" value="Segment"/>
</dbReference>
<dbReference type="KEGG" id="vg:60335188"/>
<evidence type="ECO:0000313" key="2">
    <source>
        <dbReference type="Proteomes" id="UP000241634"/>
    </source>
</evidence>
<gene>
    <name evidence="1" type="primary">2</name>
    <name evidence="1" type="ORF">SEA_MOOMOO_2</name>
</gene>